<evidence type="ECO:0000313" key="2">
    <source>
        <dbReference type="Proteomes" id="UP000199062"/>
    </source>
</evidence>
<dbReference type="Proteomes" id="UP000199062">
    <property type="component" value="Unassembled WGS sequence"/>
</dbReference>
<protein>
    <submittedName>
        <fullName evidence="1">Uncharacterized protein</fullName>
    </submittedName>
</protein>
<keyword evidence="2" id="KW-1185">Reference proteome</keyword>
<proteinExistence type="predicted"/>
<sequence>MVDDWERVDVGSPDRRLLDGVRRTAQRHEPLVTETRFDNKLNPETLHLHVDAGIQTETGRFDVTWTDSHYPSIAREVYRLR</sequence>
<reference evidence="1 2" key="1">
    <citation type="submission" date="2016-10" db="EMBL/GenBank/DDBJ databases">
        <authorList>
            <person name="de Groot N.N."/>
        </authorList>
    </citation>
    <scope>NUCLEOTIDE SEQUENCE [LARGE SCALE GENOMIC DNA]</scope>
    <source>
        <strain evidence="1 2">CGMCC 1.10457</strain>
    </source>
</reference>
<name>A0A1I6L1L0_9EURY</name>
<dbReference type="AlphaFoldDB" id="A0A1I6L1L0"/>
<evidence type="ECO:0000313" key="1">
    <source>
        <dbReference type="EMBL" id="SFR97337.1"/>
    </source>
</evidence>
<dbReference type="EMBL" id="FOZK01000002">
    <property type="protein sequence ID" value="SFR97337.1"/>
    <property type="molecule type" value="Genomic_DNA"/>
</dbReference>
<dbReference type="OrthoDB" id="259945at2157"/>
<gene>
    <name evidence="1" type="ORF">SAMN05216559_1834</name>
</gene>
<dbReference type="RefSeq" id="WP_089816065.1">
    <property type="nucleotide sequence ID" value="NZ_FOZK01000002.1"/>
</dbReference>
<organism evidence="1 2">
    <name type="scientific">Halomicrobium zhouii</name>
    <dbReference type="NCBI Taxonomy" id="767519"/>
    <lineage>
        <taxon>Archaea</taxon>
        <taxon>Methanobacteriati</taxon>
        <taxon>Methanobacteriota</taxon>
        <taxon>Stenosarchaea group</taxon>
        <taxon>Halobacteria</taxon>
        <taxon>Halobacteriales</taxon>
        <taxon>Haloarculaceae</taxon>
        <taxon>Halomicrobium</taxon>
    </lineage>
</organism>
<accession>A0A1I6L1L0</accession>
<dbReference type="STRING" id="767519.SAMN05216559_1834"/>